<organism evidence="1 2">
    <name type="scientific">Candidatus Glassbacteria bacterium RIFCSPLOWO2_12_FULL_58_11</name>
    <dbReference type="NCBI Taxonomy" id="1817867"/>
    <lineage>
        <taxon>Bacteria</taxon>
        <taxon>Candidatus Glassiibacteriota</taxon>
    </lineage>
</organism>
<evidence type="ECO:0000313" key="2">
    <source>
        <dbReference type="Proteomes" id="UP000179129"/>
    </source>
</evidence>
<accession>A0A1F5YXN6</accession>
<comment type="caution">
    <text evidence="1">The sequence shown here is derived from an EMBL/GenBank/DDBJ whole genome shotgun (WGS) entry which is preliminary data.</text>
</comment>
<dbReference type="AlphaFoldDB" id="A0A1F5YXN6"/>
<dbReference type="EMBL" id="MFIX01000106">
    <property type="protein sequence ID" value="OGG04652.1"/>
    <property type="molecule type" value="Genomic_DNA"/>
</dbReference>
<dbReference type="Pfam" id="PF14385">
    <property type="entry name" value="DUF4416"/>
    <property type="match status" value="1"/>
</dbReference>
<proteinExistence type="predicted"/>
<protein>
    <recommendedName>
        <fullName evidence="3">GTP-binding protein</fullName>
    </recommendedName>
</protein>
<dbReference type="STRING" id="1817867.A3F83_00865"/>
<evidence type="ECO:0008006" key="3">
    <source>
        <dbReference type="Google" id="ProtNLM"/>
    </source>
</evidence>
<gene>
    <name evidence="1" type="ORF">A3F83_00865</name>
</gene>
<dbReference type="InterPro" id="IPR025529">
    <property type="entry name" value="DUF4416"/>
</dbReference>
<reference evidence="1 2" key="1">
    <citation type="journal article" date="2016" name="Nat. Commun.">
        <title>Thousands of microbial genomes shed light on interconnected biogeochemical processes in an aquifer system.</title>
        <authorList>
            <person name="Anantharaman K."/>
            <person name="Brown C.T."/>
            <person name="Hug L.A."/>
            <person name="Sharon I."/>
            <person name="Castelle C.J."/>
            <person name="Probst A.J."/>
            <person name="Thomas B.C."/>
            <person name="Singh A."/>
            <person name="Wilkins M.J."/>
            <person name="Karaoz U."/>
            <person name="Brodie E.L."/>
            <person name="Williams K.H."/>
            <person name="Hubbard S.S."/>
            <person name="Banfield J.F."/>
        </authorList>
    </citation>
    <scope>NUCLEOTIDE SEQUENCE [LARGE SCALE GENOMIC DNA]</scope>
</reference>
<sequence length="187" mass="21778">MKRNPPAKYLVEPVKLFAALLYRESGPLEHAREALREAYGEEDFISEPSPFDHTDFYKPEMGAPLFRLFVSYRRLVPPSALIAAKLEAERIENTLCREDGGRQVNIDPGILDYQKVVLASYKYQGQKIYLGQRVWADLTLYYRKGGWSKFEWTFPDFKTGMYDKILLEVRRLYKLQRLEDSSAVEPA</sequence>
<evidence type="ECO:0000313" key="1">
    <source>
        <dbReference type="EMBL" id="OGG04652.1"/>
    </source>
</evidence>
<dbReference type="Proteomes" id="UP000179129">
    <property type="component" value="Unassembled WGS sequence"/>
</dbReference>
<name>A0A1F5YXN6_9BACT</name>